<comment type="caution">
    <text evidence="6">The sequence shown here is derived from an EMBL/GenBank/DDBJ whole genome shotgun (WGS) entry which is preliminary data.</text>
</comment>
<evidence type="ECO:0000256" key="4">
    <source>
        <dbReference type="ARBA" id="ARBA00048741"/>
    </source>
</evidence>
<comment type="pathway">
    <text evidence="1">Amino-acid biosynthesis; L-asparagine biosynthesis; L-asparagine from L-aspartate (L-Gln route): step 1/1.</text>
</comment>
<dbReference type="PANTHER" id="PTHR43284">
    <property type="entry name" value="ASPARAGINE SYNTHETASE (GLUTAMINE-HYDROLYZING)"/>
    <property type="match status" value="1"/>
</dbReference>
<reference evidence="7" key="1">
    <citation type="journal article" date="2019" name="Int. J. Syst. Evol. Microbiol.">
        <title>The Global Catalogue of Microorganisms (GCM) 10K type strain sequencing project: providing services to taxonomists for standard genome sequencing and annotation.</title>
        <authorList>
            <consortium name="The Broad Institute Genomics Platform"/>
            <consortium name="The Broad Institute Genome Sequencing Center for Infectious Disease"/>
            <person name="Wu L."/>
            <person name="Ma J."/>
        </authorList>
    </citation>
    <scope>NUCLEOTIDE SEQUENCE [LARGE SCALE GENOMIC DNA]</scope>
    <source>
        <strain evidence="7">CGMCC 4.7319</strain>
    </source>
</reference>
<protein>
    <recommendedName>
        <fullName evidence="2">asparagine synthase (glutamine-hydrolyzing)</fullName>
        <ecNumber evidence="2">6.3.5.4</ecNumber>
    </recommendedName>
</protein>
<name>A0ABQ2IJW4_9PSEU</name>
<dbReference type="SUPFAM" id="SSF52402">
    <property type="entry name" value="Adenine nucleotide alpha hydrolases-like"/>
    <property type="match status" value="1"/>
</dbReference>
<keyword evidence="3" id="KW-0028">Amino-acid biosynthesis</keyword>
<dbReference type="Gene3D" id="3.40.50.620">
    <property type="entry name" value="HUPs"/>
    <property type="match status" value="2"/>
</dbReference>
<keyword evidence="7" id="KW-1185">Reference proteome</keyword>
<sequence length="477" mass="51954">MFGVRAAEVAEQVGKRLDLVHLAAQIAAPQVPELLVGRTAFRDVRQLEPGTAFRIGTGYTAPATPLTAQENKSLDDCAEELRECLRAAVSARASGSTALSSDFSGGLDSTSLAFLAAPELDTLSVVTYVQEGASVEDDLRRAELCGRLDPRFRHSVVQATGEHLPYQNWSAGADLPHPSGLAMGPTRARMSVLATGGGATHLVGEGGDLVLGAPLGYFVDLAQRGDLVTLWRHCSAWARLRHRSPLSLFRRSVRLAAVNRRQGLTTFARQLERHHGSTDVVSWEERNITSWGSPSCDWLAPQARQALAGHLLALTEDNRMSACDRAMLVQLDYVGATQRTVRETGALYGIDVHAPYLDSEVVRVCLSLPAWRRCDPSRSKPLLQKALAGLVPQVVLSRRTKGDYTSTAHMGIRRNLRTLRKLMANPVSAEIGLIEPQRVLQRLDRAAQGLETSWAPLNQVLAIELWLREFTGGVSDA</sequence>
<dbReference type="Proteomes" id="UP000597656">
    <property type="component" value="Unassembled WGS sequence"/>
</dbReference>
<gene>
    <name evidence="6" type="primary">asnB</name>
    <name evidence="6" type="ORF">GCM10011609_63950</name>
</gene>
<dbReference type="InterPro" id="IPR014729">
    <property type="entry name" value="Rossmann-like_a/b/a_fold"/>
</dbReference>
<feature type="domain" description="Asparagine synthetase" evidence="5">
    <location>
        <begin position="80"/>
        <end position="468"/>
    </location>
</feature>
<evidence type="ECO:0000259" key="5">
    <source>
        <dbReference type="Pfam" id="PF00733"/>
    </source>
</evidence>
<dbReference type="InterPro" id="IPR051786">
    <property type="entry name" value="ASN_synthetase/amidase"/>
</dbReference>
<evidence type="ECO:0000313" key="6">
    <source>
        <dbReference type="EMBL" id="GGN14591.1"/>
    </source>
</evidence>
<dbReference type="EMBL" id="BMNC01000012">
    <property type="protein sequence ID" value="GGN14591.1"/>
    <property type="molecule type" value="Genomic_DNA"/>
</dbReference>
<comment type="catalytic activity">
    <reaction evidence="4">
        <text>L-aspartate + L-glutamine + ATP + H2O = L-asparagine + L-glutamate + AMP + diphosphate + H(+)</text>
        <dbReference type="Rhea" id="RHEA:12228"/>
        <dbReference type="ChEBI" id="CHEBI:15377"/>
        <dbReference type="ChEBI" id="CHEBI:15378"/>
        <dbReference type="ChEBI" id="CHEBI:29985"/>
        <dbReference type="ChEBI" id="CHEBI:29991"/>
        <dbReference type="ChEBI" id="CHEBI:30616"/>
        <dbReference type="ChEBI" id="CHEBI:33019"/>
        <dbReference type="ChEBI" id="CHEBI:58048"/>
        <dbReference type="ChEBI" id="CHEBI:58359"/>
        <dbReference type="ChEBI" id="CHEBI:456215"/>
        <dbReference type="EC" id="6.3.5.4"/>
    </reaction>
</comment>
<accession>A0ABQ2IJW4</accession>
<keyword evidence="3" id="KW-0061">Asparagine biosynthesis</keyword>
<proteinExistence type="predicted"/>
<evidence type="ECO:0000256" key="2">
    <source>
        <dbReference type="ARBA" id="ARBA00012737"/>
    </source>
</evidence>
<evidence type="ECO:0000256" key="1">
    <source>
        <dbReference type="ARBA" id="ARBA00005187"/>
    </source>
</evidence>
<organism evidence="6 7">
    <name type="scientific">Lentzea pudingi</name>
    <dbReference type="NCBI Taxonomy" id="1789439"/>
    <lineage>
        <taxon>Bacteria</taxon>
        <taxon>Bacillati</taxon>
        <taxon>Actinomycetota</taxon>
        <taxon>Actinomycetes</taxon>
        <taxon>Pseudonocardiales</taxon>
        <taxon>Pseudonocardiaceae</taxon>
        <taxon>Lentzea</taxon>
    </lineage>
</organism>
<dbReference type="InterPro" id="IPR001962">
    <property type="entry name" value="Asn_synthase"/>
</dbReference>
<evidence type="ECO:0000313" key="7">
    <source>
        <dbReference type="Proteomes" id="UP000597656"/>
    </source>
</evidence>
<dbReference type="Pfam" id="PF00733">
    <property type="entry name" value="Asn_synthase"/>
    <property type="match status" value="1"/>
</dbReference>
<evidence type="ECO:0000256" key="3">
    <source>
        <dbReference type="ARBA" id="ARBA00022888"/>
    </source>
</evidence>
<dbReference type="PANTHER" id="PTHR43284:SF1">
    <property type="entry name" value="ASPARAGINE SYNTHETASE"/>
    <property type="match status" value="1"/>
</dbReference>
<dbReference type="EC" id="6.3.5.4" evidence="2"/>